<evidence type="ECO:0008006" key="3">
    <source>
        <dbReference type="Google" id="ProtNLM"/>
    </source>
</evidence>
<evidence type="ECO:0000313" key="1">
    <source>
        <dbReference type="EnsemblMetazoa" id="MESCA009485-PA"/>
    </source>
</evidence>
<dbReference type="EMBL" id="CAQQ02112914">
    <property type="status" value="NOT_ANNOTATED_CDS"/>
    <property type="molecule type" value="Genomic_DNA"/>
</dbReference>
<dbReference type="HOGENOM" id="CLU_2888329_0_0_1"/>
<dbReference type="STRING" id="36166.T1H021"/>
<dbReference type="EnsemblMetazoa" id="MESCA009485-RA">
    <property type="protein sequence ID" value="MESCA009485-PA"/>
    <property type="gene ID" value="MESCA009485"/>
</dbReference>
<dbReference type="Proteomes" id="UP000015102">
    <property type="component" value="Unassembled WGS sequence"/>
</dbReference>
<dbReference type="InterPro" id="IPR046341">
    <property type="entry name" value="SET_dom_sf"/>
</dbReference>
<dbReference type="SUPFAM" id="SSF82199">
    <property type="entry name" value="SET domain"/>
    <property type="match status" value="1"/>
</dbReference>
<evidence type="ECO:0000313" key="2">
    <source>
        <dbReference type="Proteomes" id="UP000015102"/>
    </source>
</evidence>
<reference evidence="1" key="2">
    <citation type="submission" date="2015-06" db="UniProtKB">
        <authorList>
            <consortium name="EnsemblMetazoa"/>
        </authorList>
    </citation>
    <scope>IDENTIFICATION</scope>
</reference>
<proteinExistence type="predicted"/>
<reference evidence="2" key="1">
    <citation type="submission" date="2013-02" db="EMBL/GenBank/DDBJ databases">
        <authorList>
            <person name="Hughes D."/>
        </authorList>
    </citation>
    <scope>NUCLEOTIDE SEQUENCE</scope>
    <source>
        <strain>Durham</strain>
        <strain evidence="2">NC isolate 2 -- Noor lab</strain>
    </source>
</reference>
<organism evidence="1 2">
    <name type="scientific">Megaselia scalaris</name>
    <name type="common">Humpbacked fly</name>
    <name type="synonym">Phora scalaris</name>
    <dbReference type="NCBI Taxonomy" id="36166"/>
    <lineage>
        <taxon>Eukaryota</taxon>
        <taxon>Metazoa</taxon>
        <taxon>Ecdysozoa</taxon>
        <taxon>Arthropoda</taxon>
        <taxon>Hexapoda</taxon>
        <taxon>Insecta</taxon>
        <taxon>Pterygota</taxon>
        <taxon>Neoptera</taxon>
        <taxon>Endopterygota</taxon>
        <taxon>Diptera</taxon>
        <taxon>Brachycera</taxon>
        <taxon>Muscomorpha</taxon>
        <taxon>Platypezoidea</taxon>
        <taxon>Phoridae</taxon>
        <taxon>Megaseliini</taxon>
        <taxon>Megaselia</taxon>
    </lineage>
</organism>
<dbReference type="AlphaFoldDB" id="T1H021"/>
<name>T1H021_MEGSC</name>
<keyword evidence="2" id="KW-1185">Reference proteome</keyword>
<sequence length="63" mass="7160">MNKFNSKCSVEKNETLGRFVVASDDLDEGETVLIEDPILIFPVFGDDIQRCCKCFKKTIDICK</sequence>
<protein>
    <recommendedName>
        <fullName evidence="3">SET domain-containing protein</fullName>
    </recommendedName>
</protein>
<accession>T1H021</accession>